<keyword evidence="4" id="KW-0449">Lipoprotein</keyword>
<dbReference type="AlphaFoldDB" id="A0A1E5C2W1"/>
<feature type="domain" description="Pyrrolo-quinoline quinone repeat" evidence="6">
    <location>
        <begin position="77"/>
        <end position="312"/>
    </location>
</feature>
<protein>
    <recommendedName>
        <fullName evidence="4">Outer membrane protein assembly factor BamB</fullName>
    </recommendedName>
</protein>
<evidence type="ECO:0000256" key="1">
    <source>
        <dbReference type="ARBA" id="ARBA00022729"/>
    </source>
</evidence>
<dbReference type="SMART" id="SM00564">
    <property type="entry name" value="PQQ"/>
    <property type="match status" value="6"/>
</dbReference>
<dbReference type="PANTHER" id="PTHR34512:SF30">
    <property type="entry name" value="OUTER MEMBRANE PROTEIN ASSEMBLY FACTOR BAMB"/>
    <property type="match status" value="1"/>
</dbReference>
<comment type="similarity">
    <text evidence="4">Belongs to the BamB family.</text>
</comment>
<comment type="subunit">
    <text evidence="4">Part of the Bam complex.</text>
</comment>
<evidence type="ECO:0000313" key="8">
    <source>
        <dbReference type="Proteomes" id="UP000095039"/>
    </source>
</evidence>
<dbReference type="PROSITE" id="PS51257">
    <property type="entry name" value="PROKAR_LIPOPROTEIN"/>
    <property type="match status" value="1"/>
</dbReference>
<evidence type="ECO:0000256" key="5">
    <source>
        <dbReference type="SAM" id="SignalP"/>
    </source>
</evidence>
<keyword evidence="1 4" id="KW-0732">Signal</keyword>
<dbReference type="InterPro" id="IPR002372">
    <property type="entry name" value="PQQ_rpt_dom"/>
</dbReference>
<dbReference type="InterPro" id="IPR011047">
    <property type="entry name" value="Quinoprotein_ADH-like_sf"/>
</dbReference>
<feature type="signal peptide" evidence="5">
    <location>
        <begin position="1"/>
        <end position="23"/>
    </location>
</feature>
<name>A0A1E5C2W1_9GAMM</name>
<dbReference type="InterPro" id="IPR018391">
    <property type="entry name" value="PQQ_b-propeller_rpt"/>
</dbReference>
<evidence type="ECO:0000256" key="2">
    <source>
        <dbReference type="ARBA" id="ARBA00023136"/>
    </source>
</evidence>
<accession>A0A1E5C2W1</accession>
<organism evidence="7 8">
    <name type="scientific">Enterovibrio norvegicus FF-454</name>
    <dbReference type="NCBI Taxonomy" id="1185651"/>
    <lineage>
        <taxon>Bacteria</taxon>
        <taxon>Pseudomonadati</taxon>
        <taxon>Pseudomonadota</taxon>
        <taxon>Gammaproteobacteria</taxon>
        <taxon>Vibrionales</taxon>
        <taxon>Vibrionaceae</taxon>
        <taxon>Enterovibrio</taxon>
    </lineage>
</organism>
<dbReference type="Gene3D" id="2.130.10.10">
    <property type="entry name" value="YVTN repeat-like/Quinoprotein amine dehydrogenase"/>
    <property type="match status" value="1"/>
</dbReference>
<sequence>MMRKGWKRVSAVALLGTLLIGCAGEEDSIVMAPVPVVENTFTPESFWSSNVGDGVGRYYSNLTPAYEYGKVYAADRGGEVKAIDGETGKTLWTVNLSEEKPALISGGITASYSKLYLGTETGELIALDEETGDLVWRINAGGEILSKPLADESLIVVNTSRGELAAFDAESGEERWRISTDVPNLTLRGDSSPVAISGGVFWGMANGRLGAAFIENGNIIWQQTVASPKGATEIDRLVDVDATPVISGSLLYAVGYNGQLVAIDLRSGRPAWKRTYSSTTDFLVVGSYLFLVTDKDHVVAVDARSGTELWQNRDLEYRQLTAPVAISGYVVVGDAEGYLHWLDPTTGEFVAQQQLDDSGIAVAPIKADDAYIVITRDGRISKKQTQ</sequence>
<comment type="function">
    <text evidence="4">Part of the outer membrane protein assembly complex, which is involved in assembly and insertion of beta-barrel proteins into the outer membrane.</text>
</comment>
<comment type="subcellular location">
    <subcellularLocation>
        <location evidence="4">Cell outer membrane</location>
        <topology evidence="4">Lipid-anchor</topology>
    </subcellularLocation>
</comment>
<evidence type="ECO:0000313" key="7">
    <source>
        <dbReference type="EMBL" id="OEE59867.1"/>
    </source>
</evidence>
<feature type="chain" id="PRO_5009355148" description="Outer membrane protein assembly factor BamB" evidence="5">
    <location>
        <begin position="24"/>
        <end position="386"/>
    </location>
</feature>
<dbReference type="InterPro" id="IPR017687">
    <property type="entry name" value="BamB"/>
</dbReference>
<evidence type="ECO:0000256" key="4">
    <source>
        <dbReference type="HAMAP-Rule" id="MF_00923"/>
    </source>
</evidence>
<dbReference type="SUPFAM" id="SSF50998">
    <property type="entry name" value="Quinoprotein alcohol dehydrogenase-like"/>
    <property type="match status" value="1"/>
</dbReference>
<keyword evidence="2 4" id="KW-0472">Membrane</keyword>
<keyword evidence="8" id="KW-1185">Reference proteome</keyword>
<dbReference type="NCBIfam" id="TIGR03300">
    <property type="entry name" value="assembly_YfgL"/>
    <property type="match status" value="1"/>
</dbReference>
<evidence type="ECO:0000259" key="6">
    <source>
        <dbReference type="Pfam" id="PF13360"/>
    </source>
</evidence>
<dbReference type="InterPro" id="IPR015943">
    <property type="entry name" value="WD40/YVTN_repeat-like_dom_sf"/>
</dbReference>
<dbReference type="PANTHER" id="PTHR34512">
    <property type="entry name" value="CELL SURFACE PROTEIN"/>
    <property type="match status" value="1"/>
</dbReference>
<keyword evidence="3 4" id="KW-0998">Cell outer membrane</keyword>
<proteinExistence type="inferred from homology"/>
<dbReference type="Proteomes" id="UP000095039">
    <property type="component" value="Unassembled WGS sequence"/>
</dbReference>
<reference evidence="7 8" key="1">
    <citation type="journal article" date="2012" name="Science">
        <title>Ecological populations of bacteria act as socially cohesive units of antibiotic production and resistance.</title>
        <authorList>
            <person name="Cordero O.X."/>
            <person name="Wildschutte H."/>
            <person name="Kirkup B."/>
            <person name="Proehl S."/>
            <person name="Ngo L."/>
            <person name="Hussain F."/>
            <person name="Le Roux F."/>
            <person name="Mincer T."/>
            <person name="Polz M.F."/>
        </authorList>
    </citation>
    <scope>NUCLEOTIDE SEQUENCE [LARGE SCALE GENOMIC DNA]</scope>
    <source>
        <strain evidence="7 8">FF-454</strain>
    </source>
</reference>
<gene>
    <name evidence="4" type="primary">bamB</name>
    <name evidence="7" type="ORF">A1OK_13075</name>
</gene>
<dbReference type="HAMAP" id="MF_00923">
    <property type="entry name" value="OM_assembly_BamB"/>
    <property type="match status" value="1"/>
</dbReference>
<dbReference type="GO" id="GO:0009279">
    <property type="term" value="C:cell outer membrane"/>
    <property type="evidence" value="ECO:0007669"/>
    <property type="project" value="UniProtKB-SubCell"/>
</dbReference>
<dbReference type="GO" id="GO:0043165">
    <property type="term" value="P:Gram-negative-bacterium-type cell outer membrane assembly"/>
    <property type="evidence" value="ECO:0007669"/>
    <property type="project" value="UniProtKB-UniRule"/>
</dbReference>
<dbReference type="NCBIfam" id="NF008351">
    <property type="entry name" value="PRK11138.1"/>
    <property type="match status" value="1"/>
</dbReference>
<dbReference type="RefSeq" id="WP_016960902.1">
    <property type="nucleotide sequence ID" value="NZ_AJWN02000075.1"/>
</dbReference>
<keyword evidence="4" id="KW-0564">Palmitate</keyword>
<dbReference type="GO" id="GO:0051205">
    <property type="term" value="P:protein insertion into membrane"/>
    <property type="evidence" value="ECO:0007669"/>
    <property type="project" value="UniProtKB-UniRule"/>
</dbReference>
<dbReference type="EMBL" id="AJWN02000075">
    <property type="protein sequence ID" value="OEE59867.1"/>
    <property type="molecule type" value="Genomic_DNA"/>
</dbReference>
<evidence type="ECO:0000256" key="3">
    <source>
        <dbReference type="ARBA" id="ARBA00023237"/>
    </source>
</evidence>
<comment type="caution">
    <text evidence="7">The sequence shown here is derived from an EMBL/GenBank/DDBJ whole genome shotgun (WGS) entry which is preliminary data.</text>
</comment>
<dbReference type="Pfam" id="PF13360">
    <property type="entry name" value="PQQ_2"/>
    <property type="match status" value="1"/>
</dbReference>